<sequence length="68" mass="7306">MGDKTCGSPYSFRLRGCVPDNPPQSSILNPQSPRNITKLCISHSCPPGHPPKQDVLRIATISRSPGGH</sequence>
<dbReference type="EMBL" id="LACB01000001">
    <property type="protein sequence ID" value="KAJ9493222.1"/>
    <property type="molecule type" value="Genomic_DNA"/>
</dbReference>
<protein>
    <submittedName>
        <fullName evidence="1">Uncharacterized protein</fullName>
    </submittedName>
</protein>
<reference evidence="1" key="2">
    <citation type="journal article" date="2016" name="Fungal Biol.">
        <title>Ochratoxin A production by Penicillium thymicola.</title>
        <authorList>
            <person name="Nguyen H.D.T."/>
            <person name="McMullin D.R."/>
            <person name="Ponomareva E."/>
            <person name="Riley R."/>
            <person name="Pomraning K.R."/>
            <person name="Baker S.E."/>
            <person name="Seifert K.A."/>
        </authorList>
    </citation>
    <scope>NUCLEOTIDE SEQUENCE</scope>
    <source>
        <strain evidence="1">DAOM 180753</strain>
    </source>
</reference>
<comment type="caution">
    <text evidence="1">The sequence shown here is derived from an EMBL/GenBank/DDBJ whole genome shotgun (WGS) entry which is preliminary data.</text>
</comment>
<proteinExistence type="predicted"/>
<evidence type="ECO:0000313" key="1">
    <source>
        <dbReference type="EMBL" id="KAJ9493222.1"/>
    </source>
</evidence>
<dbReference type="Proteomes" id="UP001227192">
    <property type="component" value="Unassembled WGS sequence"/>
</dbReference>
<dbReference type="AlphaFoldDB" id="A0AAI9TV86"/>
<evidence type="ECO:0000313" key="2">
    <source>
        <dbReference type="Proteomes" id="UP001227192"/>
    </source>
</evidence>
<organism evidence="1 2">
    <name type="scientific">Penicillium thymicola</name>
    <dbReference type="NCBI Taxonomy" id="293382"/>
    <lineage>
        <taxon>Eukaryota</taxon>
        <taxon>Fungi</taxon>
        <taxon>Dikarya</taxon>
        <taxon>Ascomycota</taxon>
        <taxon>Pezizomycotina</taxon>
        <taxon>Eurotiomycetes</taxon>
        <taxon>Eurotiomycetidae</taxon>
        <taxon>Eurotiales</taxon>
        <taxon>Aspergillaceae</taxon>
        <taxon>Penicillium</taxon>
    </lineage>
</organism>
<gene>
    <name evidence="1" type="ORF">VN97_g64</name>
</gene>
<keyword evidence="2" id="KW-1185">Reference proteome</keyword>
<reference evidence="1" key="1">
    <citation type="submission" date="2015-06" db="EMBL/GenBank/DDBJ databases">
        <authorList>
            <person name="Nguyen H."/>
        </authorList>
    </citation>
    <scope>NUCLEOTIDE SEQUENCE</scope>
    <source>
        <strain evidence="1">DAOM 180753</strain>
    </source>
</reference>
<name>A0AAI9TV86_PENTH</name>
<accession>A0AAI9TV86</accession>